<dbReference type="OrthoDB" id="575395at2"/>
<gene>
    <name evidence="3" type="ORF">C7B64_19470</name>
</gene>
<keyword evidence="2" id="KW-0732">Signal</keyword>
<feature type="compositionally biased region" description="Pro residues" evidence="1">
    <location>
        <begin position="192"/>
        <end position="203"/>
    </location>
</feature>
<proteinExistence type="predicted"/>
<evidence type="ECO:0000313" key="4">
    <source>
        <dbReference type="Proteomes" id="UP000238762"/>
    </source>
</evidence>
<comment type="caution">
    <text evidence="3">The sequence shown here is derived from an EMBL/GenBank/DDBJ whole genome shotgun (WGS) entry which is preliminary data.</text>
</comment>
<feature type="signal peptide" evidence="2">
    <location>
        <begin position="1"/>
        <end position="27"/>
    </location>
</feature>
<keyword evidence="4" id="KW-1185">Reference proteome</keyword>
<evidence type="ECO:0000256" key="1">
    <source>
        <dbReference type="SAM" id="MobiDB-lite"/>
    </source>
</evidence>
<feature type="compositionally biased region" description="Pro residues" evidence="1">
    <location>
        <begin position="213"/>
        <end position="223"/>
    </location>
</feature>
<dbReference type="Proteomes" id="UP000238762">
    <property type="component" value="Unassembled WGS sequence"/>
</dbReference>
<feature type="region of interest" description="Disordered" evidence="1">
    <location>
        <begin position="187"/>
        <end position="223"/>
    </location>
</feature>
<dbReference type="EMBL" id="PVWJ01000122">
    <property type="protein sequence ID" value="PSB01231.1"/>
    <property type="molecule type" value="Genomic_DNA"/>
</dbReference>
<reference evidence="3 4" key="1">
    <citation type="submission" date="2018-02" db="EMBL/GenBank/DDBJ databases">
        <authorList>
            <person name="Cohen D.B."/>
            <person name="Kent A.D."/>
        </authorList>
    </citation>
    <scope>NUCLEOTIDE SEQUENCE [LARGE SCALE GENOMIC DNA]</scope>
    <source>
        <strain evidence="3 4">CCAP 1448/3</strain>
    </source>
</reference>
<organism evidence="3 4">
    <name type="scientific">Merismopedia glauca CCAP 1448/3</name>
    <dbReference type="NCBI Taxonomy" id="1296344"/>
    <lineage>
        <taxon>Bacteria</taxon>
        <taxon>Bacillati</taxon>
        <taxon>Cyanobacteriota</taxon>
        <taxon>Cyanophyceae</taxon>
        <taxon>Synechococcales</taxon>
        <taxon>Merismopediaceae</taxon>
        <taxon>Merismopedia</taxon>
    </lineage>
</organism>
<reference evidence="3 4" key="2">
    <citation type="submission" date="2018-03" db="EMBL/GenBank/DDBJ databases">
        <title>The ancient ancestry and fast evolution of plastids.</title>
        <authorList>
            <person name="Moore K.R."/>
            <person name="Magnabosco C."/>
            <person name="Momper L."/>
            <person name="Gold D.A."/>
            <person name="Bosak T."/>
            <person name="Fournier G.P."/>
        </authorList>
    </citation>
    <scope>NUCLEOTIDE SEQUENCE [LARGE SCALE GENOMIC DNA]</scope>
    <source>
        <strain evidence="3 4">CCAP 1448/3</strain>
    </source>
</reference>
<protein>
    <recommendedName>
        <fullName evidence="5">DUF5666 domain-containing protein</fullName>
    </recommendedName>
</protein>
<dbReference type="AlphaFoldDB" id="A0A2T1BYY8"/>
<name>A0A2T1BYY8_9CYAN</name>
<dbReference type="RefSeq" id="WP_106290473.1">
    <property type="nucleotide sequence ID" value="NZ_CAWNTC010000155.1"/>
</dbReference>
<accession>A0A2T1BYY8</accession>
<evidence type="ECO:0000256" key="2">
    <source>
        <dbReference type="SAM" id="SignalP"/>
    </source>
</evidence>
<sequence length="223" mass="23566">MFKCNYLLTSTILSAVFCSLSTTAVWADSTNSRHGSSTSQVQSEEIQVPTQVQAATAPANPQIVGLVKSYQGNNLQLRLSDGTNQTYQIAPTVAGSTEIRQGSFVSLDMDEQGQVKTLETAEVDRVYDGTINNIAEDQVTLDLEDGTTYTATISPATVTRMGLESGSPLKVTTYKGTTATRVCLGQKATPIAAPPPVSPPPEPVGGGELEPAPALPPQPRALW</sequence>
<evidence type="ECO:0008006" key="5">
    <source>
        <dbReference type="Google" id="ProtNLM"/>
    </source>
</evidence>
<feature type="chain" id="PRO_5015709520" description="DUF5666 domain-containing protein" evidence="2">
    <location>
        <begin position="28"/>
        <end position="223"/>
    </location>
</feature>
<evidence type="ECO:0000313" key="3">
    <source>
        <dbReference type="EMBL" id="PSB01231.1"/>
    </source>
</evidence>